<gene>
    <name evidence="1" type="ORF">LCGC14_2153270</name>
</gene>
<dbReference type="SUPFAM" id="SSF53335">
    <property type="entry name" value="S-adenosyl-L-methionine-dependent methyltransferases"/>
    <property type="match status" value="1"/>
</dbReference>
<evidence type="ECO:0000313" key="1">
    <source>
        <dbReference type="EMBL" id="KKL65612.1"/>
    </source>
</evidence>
<sequence>MRADLLIENALVTNDGSTDPEQLSYGQLLVEEGTVLRALAANVLPLQVIVEVGSYTGKSAMCLAAGSAEGNLVPVYAVDLWTSGVSKRGRGFRARVKGEAPSRKRFHMPETLAIFQQRQVVFDTAKVLRPIMGASTSVAAKLSTRTGFLIGLLFIDAEHTYEACKADFEAWSPMVDRTGVIALHDYAKPDGS</sequence>
<name>A0A0F9GRA1_9ZZZZ</name>
<dbReference type="AlphaFoldDB" id="A0A0F9GRA1"/>
<protein>
    <recommendedName>
        <fullName evidence="2">Class I SAM-dependent methyltransferase</fullName>
    </recommendedName>
</protein>
<dbReference type="Pfam" id="PF13578">
    <property type="entry name" value="Methyltransf_24"/>
    <property type="match status" value="1"/>
</dbReference>
<proteinExistence type="predicted"/>
<comment type="caution">
    <text evidence="1">The sequence shown here is derived from an EMBL/GenBank/DDBJ whole genome shotgun (WGS) entry which is preliminary data.</text>
</comment>
<dbReference type="EMBL" id="LAZR01027479">
    <property type="protein sequence ID" value="KKL65612.1"/>
    <property type="molecule type" value="Genomic_DNA"/>
</dbReference>
<dbReference type="Gene3D" id="3.40.50.150">
    <property type="entry name" value="Vaccinia Virus protein VP39"/>
    <property type="match status" value="1"/>
</dbReference>
<dbReference type="InterPro" id="IPR029063">
    <property type="entry name" value="SAM-dependent_MTases_sf"/>
</dbReference>
<feature type="non-terminal residue" evidence="1">
    <location>
        <position position="192"/>
    </location>
</feature>
<evidence type="ECO:0008006" key="2">
    <source>
        <dbReference type="Google" id="ProtNLM"/>
    </source>
</evidence>
<reference evidence="1" key="1">
    <citation type="journal article" date="2015" name="Nature">
        <title>Complex archaea that bridge the gap between prokaryotes and eukaryotes.</title>
        <authorList>
            <person name="Spang A."/>
            <person name="Saw J.H."/>
            <person name="Jorgensen S.L."/>
            <person name="Zaremba-Niedzwiedzka K."/>
            <person name="Martijn J."/>
            <person name="Lind A.E."/>
            <person name="van Eijk R."/>
            <person name="Schleper C."/>
            <person name="Guy L."/>
            <person name="Ettema T.J."/>
        </authorList>
    </citation>
    <scope>NUCLEOTIDE SEQUENCE</scope>
</reference>
<organism evidence="1">
    <name type="scientific">marine sediment metagenome</name>
    <dbReference type="NCBI Taxonomy" id="412755"/>
    <lineage>
        <taxon>unclassified sequences</taxon>
        <taxon>metagenomes</taxon>
        <taxon>ecological metagenomes</taxon>
    </lineage>
</organism>
<accession>A0A0F9GRA1</accession>